<accession>A0A5B7JEV6</accession>
<proteinExistence type="predicted"/>
<comment type="caution">
    <text evidence="1">The sequence shown here is derived from an EMBL/GenBank/DDBJ whole genome shotgun (WGS) entry which is preliminary data.</text>
</comment>
<protein>
    <submittedName>
        <fullName evidence="1">Uncharacterized protein</fullName>
    </submittedName>
</protein>
<gene>
    <name evidence="1" type="ORF">E2C01_085888</name>
</gene>
<keyword evidence="2" id="KW-1185">Reference proteome</keyword>
<organism evidence="1 2">
    <name type="scientific">Portunus trituberculatus</name>
    <name type="common">Swimming crab</name>
    <name type="synonym">Neptunus trituberculatus</name>
    <dbReference type="NCBI Taxonomy" id="210409"/>
    <lineage>
        <taxon>Eukaryota</taxon>
        <taxon>Metazoa</taxon>
        <taxon>Ecdysozoa</taxon>
        <taxon>Arthropoda</taxon>
        <taxon>Crustacea</taxon>
        <taxon>Multicrustacea</taxon>
        <taxon>Malacostraca</taxon>
        <taxon>Eumalacostraca</taxon>
        <taxon>Eucarida</taxon>
        <taxon>Decapoda</taxon>
        <taxon>Pleocyemata</taxon>
        <taxon>Brachyura</taxon>
        <taxon>Eubrachyura</taxon>
        <taxon>Portunoidea</taxon>
        <taxon>Portunidae</taxon>
        <taxon>Portuninae</taxon>
        <taxon>Portunus</taxon>
    </lineage>
</organism>
<evidence type="ECO:0000313" key="1">
    <source>
        <dbReference type="EMBL" id="MPC90884.1"/>
    </source>
</evidence>
<sequence length="62" mass="6905">MGVIRRIVDVAAVYWQSAGLPRLTTFRDPFLLFACNRDDLPRVSSQILQDLPPSPKGPPLKA</sequence>
<dbReference type="EMBL" id="VSRR010085910">
    <property type="protein sequence ID" value="MPC90884.1"/>
    <property type="molecule type" value="Genomic_DNA"/>
</dbReference>
<dbReference type="Proteomes" id="UP000324222">
    <property type="component" value="Unassembled WGS sequence"/>
</dbReference>
<name>A0A5B7JEV6_PORTR</name>
<reference evidence="1 2" key="1">
    <citation type="submission" date="2019-05" db="EMBL/GenBank/DDBJ databases">
        <title>Another draft genome of Portunus trituberculatus and its Hox gene families provides insights of decapod evolution.</title>
        <authorList>
            <person name="Jeong J.-H."/>
            <person name="Song I."/>
            <person name="Kim S."/>
            <person name="Choi T."/>
            <person name="Kim D."/>
            <person name="Ryu S."/>
            <person name="Kim W."/>
        </authorList>
    </citation>
    <scope>NUCLEOTIDE SEQUENCE [LARGE SCALE GENOMIC DNA]</scope>
    <source>
        <tissue evidence="1">Muscle</tissue>
    </source>
</reference>
<dbReference type="AlphaFoldDB" id="A0A5B7JEV6"/>
<evidence type="ECO:0000313" key="2">
    <source>
        <dbReference type="Proteomes" id="UP000324222"/>
    </source>
</evidence>